<comment type="caution">
    <text evidence="1">The sequence shown here is derived from an EMBL/GenBank/DDBJ whole genome shotgun (WGS) entry which is preliminary data.</text>
</comment>
<name>A0ACC2TPD3_9FUNG</name>
<dbReference type="Proteomes" id="UP001165960">
    <property type="component" value="Unassembled WGS sequence"/>
</dbReference>
<gene>
    <name evidence="1" type="ORF">DSO57_1024601</name>
</gene>
<dbReference type="EMBL" id="QTSX02002263">
    <property type="protein sequence ID" value="KAJ9076599.1"/>
    <property type="molecule type" value="Genomic_DNA"/>
</dbReference>
<evidence type="ECO:0000313" key="1">
    <source>
        <dbReference type="EMBL" id="KAJ9076599.1"/>
    </source>
</evidence>
<proteinExistence type="predicted"/>
<keyword evidence="2" id="KW-1185">Reference proteome</keyword>
<organism evidence="1 2">
    <name type="scientific">Entomophthora muscae</name>
    <dbReference type="NCBI Taxonomy" id="34485"/>
    <lineage>
        <taxon>Eukaryota</taxon>
        <taxon>Fungi</taxon>
        <taxon>Fungi incertae sedis</taxon>
        <taxon>Zoopagomycota</taxon>
        <taxon>Entomophthoromycotina</taxon>
        <taxon>Entomophthoromycetes</taxon>
        <taxon>Entomophthorales</taxon>
        <taxon>Entomophthoraceae</taxon>
        <taxon>Entomophthora</taxon>
    </lineage>
</organism>
<accession>A0ACC2TPD3</accession>
<sequence length="154" mass="16670">MGLDPLGSYIHEDLAPEILLPQEVVFPKQDIGRAYRLVKNLTNKDLLALVAVASQVAFSQTGCHLSTKEHTLRLHHRLGVRGSVWTLLRSSFVGTSEETQIALVPLPPPISGVGTLRGLVRPPPLFSLLPPGNSQISGPVFCCGPSLPHLLMQE</sequence>
<reference evidence="1" key="1">
    <citation type="submission" date="2022-04" db="EMBL/GenBank/DDBJ databases">
        <title>Genome of the entomopathogenic fungus Entomophthora muscae.</title>
        <authorList>
            <person name="Elya C."/>
            <person name="Lovett B.R."/>
            <person name="Lee E."/>
            <person name="Macias A.M."/>
            <person name="Hajek A.E."/>
            <person name="De Bivort B.L."/>
            <person name="Kasson M.T."/>
            <person name="De Fine Licht H.H."/>
            <person name="Stajich J.E."/>
        </authorList>
    </citation>
    <scope>NUCLEOTIDE SEQUENCE</scope>
    <source>
        <strain evidence="1">Berkeley</strain>
    </source>
</reference>
<evidence type="ECO:0000313" key="2">
    <source>
        <dbReference type="Proteomes" id="UP001165960"/>
    </source>
</evidence>
<protein>
    <submittedName>
        <fullName evidence="1">Uncharacterized protein</fullName>
    </submittedName>
</protein>